<dbReference type="OrthoDB" id="10310293at2759"/>
<evidence type="ECO:0000313" key="1">
    <source>
        <dbReference type="EMBL" id="CAG9558325.1"/>
    </source>
</evidence>
<name>A0A8J2MK50_9NEOP</name>
<proteinExistence type="predicted"/>
<keyword evidence="2" id="KW-1185">Reference proteome</keyword>
<evidence type="ECO:0000313" key="2">
    <source>
        <dbReference type="Proteomes" id="UP000789524"/>
    </source>
</evidence>
<reference evidence="1" key="1">
    <citation type="submission" date="2021-09" db="EMBL/GenBank/DDBJ databases">
        <authorList>
            <person name="Martin H S."/>
        </authorList>
    </citation>
    <scope>NUCLEOTIDE SEQUENCE</scope>
</reference>
<gene>
    <name evidence="1" type="ORF">DCHRY22_LOCUS478</name>
</gene>
<accession>A0A8J2MK50</accession>
<dbReference type="Proteomes" id="UP000789524">
    <property type="component" value="Unassembled WGS sequence"/>
</dbReference>
<organism evidence="1 2">
    <name type="scientific">Danaus chrysippus</name>
    <name type="common">African queen</name>
    <dbReference type="NCBI Taxonomy" id="151541"/>
    <lineage>
        <taxon>Eukaryota</taxon>
        <taxon>Metazoa</taxon>
        <taxon>Ecdysozoa</taxon>
        <taxon>Arthropoda</taxon>
        <taxon>Hexapoda</taxon>
        <taxon>Insecta</taxon>
        <taxon>Pterygota</taxon>
        <taxon>Neoptera</taxon>
        <taxon>Endopterygota</taxon>
        <taxon>Lepidoptera</taxon>
        <taxon>Glossata</taxon>
        <taxon>Ditrysia</taxon>
        <taxon>Papilionoidea</taxon>
        <taxon>Nymphalidae</taxon>
        <taxon>Danainae</taxon>
        <taxon>Danaini</taxon>
        <taxon>Danaina</taxon>
        <taxon>Danaus</taxon>
        <taxon>Anosia</taxon>
    </lineage>
</organism>
<protein>
    <submittedName>
        <fullName evidence="1">(African queen) hypothetical protein</fullName>
    </submittedName>
</protein>
<dbReference type="AlphaFoldDB" id="A0A8J2MK50"/>
<feature type="non-terminal residue" evidence="1">
    <location>
        <position position="1"/>
    </location>
</feature>
<dbReference type="EMBL" id="CAKASE010000043">
    <property type="protein sequence ID" value="CAG9558325.1"/>
    <property type="molecule type" value="Genomic_DNA"/>
</dbReference>
<sequence length="96" mass="10979">SAYFSISYLKPHLNMPATGKLRVFNIVVKTPSGNFRVLQALEDSSVLDMDLDPKDNKEIPHRINLFYNDTLNIRVWEEVMVDHILTDVLIGVQPPN</sequence>
<comment type="caution">
    <text evidence="1">The sequence shown here is derived from an EMBL/GenBank/DDBJ whole genome shotgun (WGS) entry which is preliminary data.</text>
</comment>